<gene>
    <name evidence="1" type="ORF">MFU01_11120</name>
</gene>
<name>A0A511SW01_MYXFU</name>
<proteinExistence type="predicted"/>
<sequence length="194" mass="21674">MHGTVGAMSAPPFRADLRVFVEQRWVGLADLQGLEREYLDEVLRQPRVSCCSFVGGFFIDVGGVAFSGEDSVDEFWMTWSWFFALDKLLDGADEAQAAPWEESAMKLWRHGDVLALEDRSASGTPVTPRVEVELHPFSRSLARQGLEFLAWGERLLALLDARSPPVPASVRLEFERALRLPRDIVDRVAAKSGL</sequence>
<protein>
    <submittedName>
        <fullName evidence="1">Uncharacterized protein</fullName>
    </submittedName>
</protein>
<dbReference type="Proteomes" id="UP000321514">
    <property type="component" value="Unassembled WGS sequence"/>
</dbReference>
<dbReference type="EMBL" id="BJXR01000014">
    <property type="protein sequence ID" value="GEN06075.1"/>
    <property type="molecule type" value="Genomic_DNA"/>
</dbReference>
<dbReference type="AlphaFoldDB" id="A0A511SW01"/>
<organism evidence="1 2">
    <name type="scientific">Myxococcus fulvus</name>
    <dbReference type="NCBI Taxonomy" id="33"/>
    <lineage>
        <taxon>Bacteria</taxon>
        <taxon>Pseudomonadati</taxon>
        <taxon>Myxococcota</taxon>
        <taxon>Myxococcia</taxon>
        <taxon>Myxococcales</taxon>
        <taxon>Cystobacterineae</taxon>
        <taxon>Myxococcaceae</taxon>
        <taxon>Myxococcus</taxon>
    </lineage>
</organism>
<comment type="caution">
    <text evidence="1">The sequence shown here is derived from an EMBL/GenBank/DDBJ whole genome shotgun (WGS) entry which is preliminary data.</text>
</comment>
<accession>A0A511SW01</accession>
<evidence type="ECO:0000313" key="1">
    <source>
        <dbReference type="EMBL" id="GEN06075.1"/>
    </source>
</evidence>
<dbReference type="STRING" id="1334629.MFUL124B02_35305"/>
<reference evidence="1 2" key="1">
    <citation type="submission" date="2019-07" db="EMBL/GenBank/DDBJ databases">
        <title>Whole genome shotgun sequence of Myxococcus fulvus NBRC 100333.</title>
        <authorList>
            <person name="Hosoyama A."/>
            <person name="Uohara A."/>
            <person name="Ohji S."/>
            <person name="Ichikawa N."/>
        </authorList>
    </citation>
    <scope>NUCLEOTIDE SEQUENCE [LARGE SCALE GENOMIC DNA]</scope>
    <source>
        <strain evidence="1 2">NBRC 100333</strain>
    </source>
</reference>
<evidence type="ECO:0000313" key="2">
    <source>
        <dbReference type="Proteomes" id="UP000321514"/>
    </source>
</evidence>